<organism evidence="2 3">
    <name type="scientific">Streptomyces hiroshimensis</name>
    <dbReference type="NCBI Taxonomy" id="66424"/>
    <lineage>
        <taxon>Bacteria</taxon>
        <taxon>Bacillati</taxon>
        <taxon>Actinomycetota</taxon>
        <taxon>Actinomycetes</taxon>
        <taxon>Kitasatosporales</taxon>
        <taxon>Streptomycetaceae</taxon>
        <taxon>Streptomyces</taxon>
    </lineage>
</organism>
<dbReference type="EMBL" id="BMUT01000001">
    <property type="protein sequence ID" value="GGX64441.1"/>
    <property type="molecule type" value="Genomic_DNA"/>
</dbReference>
<comment type="caution">
    <text evidence="2">The sequence shown here is derived from an EMBL/GenBank/DDBJ whole genome shotgun (WGS) entry which is preliminary data.</text>
</comment>
<name>A0ABQ2Y4I6_9ACTN</name>
<gene>
    <name evidence="2" type="ORF">GCM10010324_06720</name>
</gene>
<proteinExistence type="predicted"/>
<dbReference type="Proteomes" id="UP000659223">
    <property type="component" value="Unassembled WGS sequence"/>
</dbReference>
<accession>A0ABQ2Y4I6</accession>
<evidence type="ECO:0000256" key="1">
    <source>
        <dbReference type="SAM" id="MobiDB-lite"/>
    </source>
</evidence>
<protein>
    <submittedName>
        <fullName evidence="2">Uncharacterized protein</fullName>
    </submittedName>
</protein>
<sequence length="69" mass="7789">MQRGSGEPPGAVEFDRAPGWGLPRVGRDAPEDFHVRYQPLTMVDRNHECWEDKGPYRRADHKSAAIDGV</sequence>
<evidence type="ECO:0000313" key="3">
    <source>
        <dbReference type="Proteomes" id="UP000659223"/>
    </source>
</evidence>
<keyword evidence="3" id="KW-1185">Reference proteome</keyword>
<reference evidence="3" key="1">
    <citation type="journal article" date="2019" name="Int. J. Syst. Evol. Microbiol.">
        <title>The Global Catalogue of Microorganisms (GCM) 10K type strain sequencing project: providing services to taxonomists for standard genome sequencing and annotation.</title>
        <authorList>
            <consortium name="The Broad Institute Genomics Platform"/>
            <consortium name="The Broad Institute Genome Sequencing Center for Infectious Disease"/>
            <person name="Wu L."/>
            <person name="Ma J."/>
        </authorList>
    </citation>
    <scope>NUCLEOTIDE SEQUENCE [LARGE SCALE GENOMIC DNA]</scope>
    <source>
        <strain evidence="3">JCM 4586</strain>
    </source>
</reference>
<evidence type="ECO:0000313" key="2">
    <source>
        <dbReference type="EMBL" id="GGX64441.1"/>
    </source>
</evidence>
<feature type="region of interest" description="Disordered" evidence="1">
    <location>
        <begin position="1"/>
        <end position="27"/>
    </location>
</feature>